<evidence type="ECO:0000256" key="1">
    <source>
        <dbReference type="SAM" id="MobiDB-lite"/>
    </source>
</evidence>
<gene>
    <name evidence="2" type="ORF">VHEMI06974</name>
</gene>
<feature type="compositionally biased region" description="Polar residues" evidence="1">
    <location>
        <begin position="408"/>
        <end position="419"/>
    </location>
</feature>
<feature type="region of interest" description="Disordered" evidence="1">
    <location>
        <begin position="741"/>
        <end position="765"/>
    </location>
</feature>
<reference evidence="2 3" key="1">
    <citation type="journal article" date="2015" name="Genome Announc.">
        <title>Draft Genome Sequence and Gene Annotation of the Entomopathogenic Fungus Verticillium hemipterigenum.</title>
        <authorList>
            <person name="Horn F."/>
            <person name="Habel A."/>
            <person name="Scharf D.H."/>
            <person name="Dworschak J."/>
            <person name="Brakhage A.A."/>
            <person name="Guthke R."/>
            <person name="Hertweck C."/>
            <person name="Linde J."/>
        </authorList>
    </citation>
    <scope>NUCLEOTIDE SEQUENCE [LARGE SCALE GENOMIC DNA]</scope>
</reference>
<feature type="compositionally biased region" description="Low complexity" evidence="1">
    <location>
        <begin position="427"/>
        <end position="437"/>
    </location>
</feature>
<feature type="compositionally biased region" description="Basic and acidic residues" evidence="1">
    <location>
        <begin position="573"/>
        <end position="598"/>
    </location>
</feature>
<proteinExistence type="predicted"/>
<feature type="region of interest" description="Disordered" evidence="1">
    <location>
        <begin position="694"/>
        <end position="715"/>
    </location>
</feature>
<feature type="region of interest" description="Disordered" evidence="1">
    <location>
        <begin position="222"/>
        <end position="319"/>
    </location>
</feature>
<sequence length="765" mass="85227">MASPTLSQRRRFTANLEIFPPQQNHPSPLASHPSKLTRQSYTDLDLPRDSGYGSIRPKSASNLMTTRTSYLGGDLHDSYDRDDGVMGHRRREDVAALVEFFRNHEPPPSNLMTVAEEERGKWNKLRKTSKQRNKSVGRISHPIRLPDSAVSGTTIGGHRHIAISIPLSADPFGERPRSQYPVYPTEGQEESPEEKTQEETTSVSNEPVRSFVNEKGVVTVVRENSTSKRTTLLAPINPSPLSSHPPFSPGFISQFPKPPSSRPTSPLRPPSQRESTQYLNKPLPPLSERPMLQKRSVSDSEEQRRRSISSTALPAGEFSRAAYPARGSSIAATRLAHHPANSIDHIITQSTGASAQPQDSPFARSNTGRRSGTREGPPVSFSSKSLRAKSSSSLSDDAMADERRQSKKNSIIRLTTDSPVVTHARDSVASNTSNASVSRRDRVREKKRRDIEAAKQAREQKQKEESGDTPATTEESETKSQPTLCAIMVVANIQPEGDETPAAQPAVTEEKPVVETDREKVDDITRSTSPQPSHLDLNESKALVCTANPTPPQSAGSSPAQHYGFQDRTSLSRRREWNAMREQERKKRERAASARESKSRAVVPADRYDESGVDAEMEIIRLYEAYRDHRMLDMDRRLRRLERNGDVWVQALIPLLDDMNDRHAEEMGRDWASDDDISSSTSRGLPIEEKCRVGKVSSGRKRAEKAQRQRAASWDNAEDSIVEDLTGMGAMEPLMRDLLDEAKTRQQQPVPSSRFSTRGKPVHAM</sequence>
<feature type="compositionally biased region" description="Basic and acidic residues" evidence="1">
    <location>
        <begin position="296"/>
        <end position="305"/>
    </location>
</feature>
<feature type="region of interest" description="Disordered" evidence="1">
    <location>
        <begin position="497"/>
        <end position="535"/>
    </location>
</feature>
<accession>A0A0A1TKG1</accession>
<keyword evidence="3" id="KW-1185">Reference proteome</keyword>
<feature type="compositionally biased region" description="Polar residues" evidence="1">
    <location>
        <begin position="469"/>
        <end position="482"/>
    </location>
</feature>
<dbReference type="STRING" id="1531966.A0A0A1TKG1"/>
<evidence type="ECO:0000313" key="2">
    <source>
        <dbReference type="EMBL" id="CEJ91250.1"/>
    </source>
</evidence>
<feature type="compositionally biased region" description="Basic and acidic residues" evidence="1">
    <location>
        <begin position="438"/>
        <end position="466"/>
    </location>
</feature>
<feature type="compositionally biased region" description="Basic and acidic residues" evidence="1">
    <location>
        <begin position="508"/>
        <end position="525"/>
    </location>
</feature>
<name>A0A0A1TKG1_9HYPO</name>
<protein>
    <submittedName>
        <fullName evidence="2">Uncharacterized protein</fullName>
    </submittedName>
</protein>
<feature type="compositionally biased region" description="Pro residues" evidence="1">
    <location>
        <begin position="256"/>
        <end position="269"/>
    </location>
</feature>
<feature type="compositionally biased region" description="Low complexity" evidence="1">
    <location>
        <begin position="380"/>
        <end position="397"/>
    </location>
</feature>
<dbReference type="Proteomes" id="UP000039046">
    <property type="component" value="Unassembled WGS sequence"/>
</dbReference>
<dbReference type="HOGENOM" id="CLU_009310_0_0_1"/>
<organism evidence="2 3">
    <name type="scientific">[Torrubiella] hemipterigena</name>
    <dbReference type="NCBI Taxonomy" id="1531966"/>
    <lineage>
        <taxon>Eukaryota</taxon>
        <taxon>Fungi</taxon>
        <taxon>Dikarya</taxon>
        <taxon>Ascomycota</taxon>
        <taxon>Pezizomycotina</taxon>
        <taxon>Sordariomycetes</taxon>
        <taxon>Hypocreomycetidae</taxon>
        <taxon>Hypocreales</taxon>
        <taxon>Clavicipitaceae</taxon>
        <taxon>Clavicipitaceae incertae sedis</taxon>
        <taxon>'Torrubiella' clade</taxon>
    </lineage>
</organism>
<feature type="compositionally biased region" description="Polar residues" evidence="1">
    <location>
        <begin position="745"/>
        <end position="756"/>
    </location>
</feature>
<feature type="region of interest" description="Disordered" evidence="1">
    <location>
        <begin position="549"/>
        <end position="598"/>
    </location>
</feature>
<feature type="region of interest" description="Disordered" evidence="1">
    <location>
        <begin position="166"/>
        <end position="210"/>
    </location>
</feature>
<evidence type="ECO:0000313" key="3">
    <source>
        <dbReference type="Proteomes" id="UP000039046"/>
    </source>
</evidence>
<feature type="compositionally biased region" description="Polar residues" evidence="1">
    <location>
        <begin position="350"/>
        <end position="370"/>
    </location>
</feature>
<feature type="region of interest" description="Disordered" evidence="1">
    <location>
        <begin position="350"/>
        <end position="482"/>
    </location>
</feature>
<dbReference type="AlphaFoldDB" id="A0A0A1TKG1"/>
<dbReference type="OrthoDB" id="5417386at2759"/>
<dbReference type="EMBL" id="CDHN01000003">
    <property type="protein sequence ID" value="CEJ91250.1"/>
    <property type="molecule type" value="Genomic_DNA"/>
</dbReference>
<feature type="region of interest" description="Disordered" evidence="1">
    <location>
        <begin position="18"/>
        <end position="37"/>
    </location>
</feature>